<dbReference type="InterPro" id="IPR018392">
    <property type="entry name" value="LysM"/>
</dbReference>
<dbReference type="CDD" id="cd00118">
    <property type="entry name" value="LysM"/>
    <property type="match status" value="1"/>
</dbReference>
<feature type="region of interest" description="Disordered" evidence="1">
    <location>
        <begin position="116"/>
        <end position="145"/>
    </location>
</feature>
<dbReference type="InterPro" id="IPR052196">
    <property type="entry name" value="Bact_Kbp"/>
</dbReference>
<dbReference type="Pfam" id="PF01476">
    <property type="entry name" value="LysM"/>
    <property type="match status" value="1"/>
</dbReference>
<dbReference type="EMBL" id="BK016204">
    <property type="protein sequence ID" value="DAG02152.1"/>
    <property type="molecule type" value="Genomic_DNA"/>
</dbReference>
<accession>A0A8S5V5X8</accession>
<dbReference type="Gene3D" id="3.10.350.10">
    <property type="entry name" value="LysM domain"/>
    <property type="match status" value="1"/>
</dbReference>
<reference evidence="3" key="1">
    <citation type="journal article" date="2021" name="Proc. Natl. Acad. Sci. U.S.A.">
        <title>A Catalog of Tens of Thousands of Viruses from Human Metagenomes Reveals Hidden Associations with Chronic Diseases.</title>
        <authorList>
            <person name="Tisza M.J."/>
            <person name="Buck C.B."/>
        </authorList>
    </citation>
    <scope>NUCLEOTIDE SEQUENCE</scope>
    <source>
        <strain evidence="3">Ctdd214</strain>
    </source>
</reference>
<dbReference type="InterPro" id="IPR036779">
    <property type="entry name" value="LysM_dom_sf"/>
</dbReference>
<dbReference type="SUPFAM" id="SSF54106">
    <property type="entry name" value="LysM domain"/>
    <property type="match status" value="1"/>
</dbReference>
<evidence type="ECO:0000313" key="3">
    <source>
        <dbReference type="EMBL" id="DAG02152.1"/>
    </source>
</evidence>
<dbReference type="PANTHER" id="PTHR34700:SF4">
    <property type="entry name" value="PHAGE-LIKE ELEMENT PBSX PROTEIN XKDP"/>
    <property type="match status" value="1"/>
</dbReference>
<feature type="compositionally biased region" description="Low complexity" evidence="1">
    <location>
        <begin position="117"/>
        <end position="141"/>
    </location>
</feature>
<organism evidence="3">
    <name type="scientific">Siphoviridae sp. ctdd214</name>
    <dbReference type="NCBI Taxonomy" id="2825581"/>
    <lineage>
        <taxon>Viruses</taxon>
        <taxon>Duplodnaviria</taxon>
        <taxon>Heunggongvirae</taxon>
        <taxon>Uroviricota</taxon>
        <taxon>Caudoviricetes</taxon>
    </lineage>
</organism>
<evidence type="ECO:0000256" key="1">
    <source>
        <dbReference type="SAM" id="MobiDB-lite"/>
    </source>
</evidence>
<feature type="domain" description="LysM" evidence="2">
    <location>
        <begin position="147"/>
        <end position="196"/>
    </location>
</feature>
<name>A0A8S5V5X8_9CAUD</name>
<proteinExistence type="predicted"/>
<dbReference type="SMART" id="SM00257">
    <property type="entry name" value="LysM"/>
    <property type="match status" value="1"/>
</dbReference>
<dbReference type="PROSITE" id="PS51782">
    <property type="entry name" value="LYSM"/>
    <property type="match status" value="1"/>
</dbReference>
<evidence type="ECO:0000259" key="2">
    <source>
        <dbReference type="PROSITE" id="PS51782"/>
    </source>
</evidence>
<dbReference type="PANTHER" id="PTHR34700">
    <property type="entry name" value="POTASSIUM BINDING PROTEIN KBP"/>
    <property type="match status" value="1"/>
</dbReference>
<protein>
    <submittedName>
        <fullName evidence="3">Tail assembly protein</fullName>
    </submittedName>
</protein>
<sequence>MSTETYDILGLGQIVIPTGMEVREFNFETELPYQAYSYVETSKKFWNVDRYETFFNSVRKNKVPVNFQYDNGVSEEISTQVLIVEFNSTENAGEEGDKQYSFKLLEYINYGPKIVSKSKSNSSSSKSKKTTTTTKKPTTKTNTKKPKTYVVQEGDCLWNLAKKFYGSGTKYTKIYNANRSIIKNPSLIYPGMKLKIPD</sequence>